<proteinExistence type="predicted"/>
<name>A0ABW1UDH5_9LACO</name>
<dbReference type="RefSeq" id="WP_137608235.1">
    <property type="nucleotide sequence ID" value="NZ_BJDH01000013.1"/>
</dbReference>
<gene>
    <name evidence="3" type="ORF">ACFQH1_02670</name>
</gene>
<dbReference type="InterPro" id="IPR001296">
    <property type="entry name" value="Glyco_trans_1"/>
</dbReference>
<keyword evidence="3" id="KW-0808">Transferase</keyword>
<dbReference type="Pfam" id="PF00534">
    <property type="entry name" value="Glycos_transf_1"/>
    <property type="match status" value="1"/>
</dbReference>
<reference evidence="4" key="1">
    <citation type="journal article" date="2019" name="Int. J. Syst. Evol. Microbiol.">
        <title>The Global Catalogue of Microorganisms (GCM) 10K type strain sequencing project: providing services to taxonomists for standard genome sequencing and annotation.</title>
        <authorList>
            <consortium name="The Broad Institute Genomics Platform"/>
            <consortium name="The Broad Institute Genome Sequencing Center for Infectious Disease"/>
            <person name="Wu L."/>
            <person name="Ma J."/>
        </authorList>
    </citation>
    <scope>NUCLEOTIDE SEQUENCE [LARGE SCALE GENOMIC DNA]</scope>
    <source>
        <strain evidence="4">CCM 8934</strain>
    </source>
</reference>
<dbReference type="EC" id="2.4.-.-" evidence="3"/>
<dbReference type="Proteomes" id="UP001596227">
    <property type="component" value="Unassembled WGS sequence"/>
</dbReference>
<accession>A0ABW1UDH5</accession>
<sequence>MIIIHFAEYAYGGVASYLRSTIQSQCSNDKVNKVILFCSDEKSESFDFSSNKFVNVRYHYRRNLNGIFKMLTVAKKAISMKPDIIHFHSTFAGLCRLLIPLKRGYAVFYSSHGWSFLRQTDGELKHVIYALIERALSIKTDKIINISKFEQKAALKRRLPKGKMIVIYNSILPTVTIDKNIPSPFKNESTLKIGFIGRLDSPKGFPFLIKALNRMDLSWELMVIGESVVDDDEPYKAVDESKIHFLGWIDHQYIDSYFAFLDFLIVPSRWEGFGLVALESMKNSKPVLASDAGGLPEIVKDGVNGYIFQKMSSESFERQFKKMKDSDLKKLGANGRRIMVDKFNYSYLQELLFKAYETELGEKNGVKG</sequence>
<dbReference type="Pfam" id="PF13439">
    <property type="entry name" value="Glyco_transf_4"/>
    <property type="match status" value="1"/>
</dbReference>
<feature type="domain" description="Glycosyl transferase family 1" evidence="1">
    <location>
        <begin position="178"/>
        <end position="336"/>
    </location>
</feature>
<evidence type="ECO:0000259" key="2">
    <source>
        <dbReference type="Pfam" id="PF13439"/>
    </source>
</evidence>
<keyword evidence="4" id="KW-1185">Reference proteome</keyword>
<dbReference type="PANTHER" id="PTHR12526:SF630">
    <property type="entry name" value="GLYCOSYLTRANSFERASE"/>
    <property type="match status" value="1"/>
</dbReference>
<evidence type="ECO:0000313" key="4">
    <source>
        <dbReference type="Proteomes" id="UP001596227"/>
    </source>
</evidence>
<dbReference type="Gene3D" id="3.40.50.2000">
    <property type="entry name" value="Glycogen Phosphorylase B"/>
    <property type="match status" value="2"/>
</dbReference>
<evidence type="ECO:0000259" key="1">
    <source>
        <dbReference type="Pfam" id="PF00534"/>
    </source>
</evidence>
<dbReference type="EMBL" id="JBHSSB010000006">
    <property type="protein sequence ID" value="MFC6294118.1"/>
    <property type="molecule type" value="Genomic_DNA"/>
</dbReference>
<dbReference type="GO" id="GO:0016757">
    <property type="term" value="F:glycosyltransferase activity"/>
    <property type="evidence" value="ECO:0007669"/>
    <property type="project" value="UniProtKB-KW"/>
</dbReference>
<dbReference type="SUPFAM" id="SSF53756">
    <property type="entry name" value="UDP-Glycosyltransferase/glycogen phosphorylase"/>
    <property type="match status" value="1"/>
</dbReference>
<feature type="domain" description="Glycosyltransferase subfamily 4-like N-terminal" evidence="2">
    <location>
        <begin position="11"/>
        <end position="171"/>
    </location>
</feature>
<protein>
    <submittedName>
        <fullName evidence="3">Glycosyltransferase</fullName>
        <ecNumber evidence="3">2.4.-.-</ecNumber>
    </submittedName>
</protein>
<evidence type="ECO:0000313" key="3">
    <source>
        <dbReference type="EMBL" id="MFC6294118.1"/>
    </source>
</evidence>
<dbReference type="PANTHER" id="PTHR12526">
    <property type="entry name" value="GLYCOSYLTRANSFERASE"/>
    <property type="match status" value="1"/>
</dbReference>
<keyword evidence="3" id="KW-0328">Glycosyltransferase</keyword>
<dbReference type="InterPro" id="IPR028098">
    <property type="entry name" value="Glyco_trans_4-like_N"/>
</dbReference>
<organism evidence="3 4">
    <name type="scientific">Lactiplantibacillus daoliensis</name>
    <dbReference type="NCBI Taxonomy" id="2559916"/>
    <lineage>
        <taxon>Bacteria</taxon>
        <taxon>Bacillati</taxon>
        <taxon>Bacillota</taxon>
        <taxon>Bacilli</taxon>
        <taxon>Lactobacillales</taxon>
        <taxon>Lactobacillaceae</taxon>
        <taxon>Lactiplantibacillus</taxon>
    </lineage>
</organism>
<comment type="caution">
    <text evidence="3">The sequence shown here is derived from an EMBL/GenBank/DDBJ whole genome shotgun (WGS) entry which is preliminary data.</text>
</comment>